<comment type="caution">
    <text evidence="1">The sequence shown here is derived from an EMBL/GenBank/DDBJ whole genome shotgun (WGS) entry which is preliminary data.</text>
</comment>
<evidence type="ECO:0000313" key="2">
    <source>
        <dbReference type="Proteomes" id="UP001055811"/>
    </source>
</evidence>
<name>A0ACB9D075_CICIN</name>
<sequence>MAFHVACPITCRRICYCSLGFPRELQNEKGQKGFLEEIDRLKAFLDDPWLIRDGKRTVQVLVPKVDVTPPPPQVIVTPNAVVVDGSCEDAAEEMLSAQNKRAAMQKKAAAASLMAEDYARRFESGDTVGDIKDLEGEEQVLSNGKVMCRLCFSGENERSIRARKMLSCKNCNKKYHRSCIKTWAHDRDLFHWTSWTCPSCRTCEVCRRTGDPNKLMFCKRCDGAYHCYCQHPPHKNVSKGPYLCPKHTKCHSCASTVPGNGSSLRWFLGYTCCDACGRLFVKGNYCPVCLKVYRDSESTPMVCCDVCQRWVHCHCDGISDERYLQFQVDNHLQYSCATCRGECYQVRDLEDAVQELWRRRDKADHDLIASLRASAGLPTQEEIFQISPYSDSDNDGPPLKKEYGHSLKFSLKGVVDKSPKKTKDSSKKSFKKHGKEKGQSDVQSIGSITGDYKDEDVQSYKNSEIDGFKSKLVNEVSGVFKDKMKNYNQLGNVDESGKEADKFKDIKGRKLVIHLGARNKNMTNSSDAELSTYNGEDTVQQRPKENYLDMLANSSKLSDVEGDEINQDDEIEIEEKSRGKGGIFITNKNPKQSDVNIEKTRVSFGKRSANRSVTPGSASEKLNKPSLRLKFKNPYSDDQSSWATPGEEDKSFVKGQRSKRKRPLTFMDKGVGNLNENKDKDIMGEMMDAKWIIQKLGKHSVGKIVEVHQPSNNSWHKGTIIEFHEDTSTVLVTLDDGKAMNVDLGKQGIRFVSKKQRQ</sequence>
<reference evidence="1 2" key="2">
    <citation type="journal article" date="2022" name="Mol. Ecol. Resour.">
        <title>The genomes of chicory, endive, great burdock and yacon provide insights into Asteraceae paleo-polyploidization history and plant inulin production.</title>
        <authorList>
            <person name="Fan W."/>
            <person name="Wang S."/>
            <person name="Wang H."/>
            <person name="Wang A."/>
            <person name="Jiang F."/>
            <person name="Liu H."/>
            <person name="Zhao H."/>
            <person name="Xu D."/>
            <person name="Zhang Y."/>
        </authorList>
    </citation>
    <scope>NUCLEOTIDE SEQUENCE [LARGE SCALE GENOMIC DNA]</scope>
    <source>
        <strain evidence="2">cv. Punajuju</strain>
        <tissue evidence="1">Leaves</tissue>
    </source>
</reference>
<protein>
    <submittedName>
        <fullName evidence="1">Uncharacterized protein</fullName>
    </submittedName>
</protein>
<dbReference type="EMBL" id="CM042013">
    <property type="protein sequence ID" value="KAI3739921.1"/>
    <property type="molecule type" value="Genomic_DNA"/>
</dbReference>
<reference evidence="2" key="1">
    <citation type="journal article" date="2022" name="Mol. Ecol. Resour.">
        <title>The genomes of chicory, endive, great burdock and yacon provide insights into Asteraceae palaeo-polyploidization history and plant inulin production.</title>
        <authorList>
            <person name="Fan W."/>
            <person name="Wang S."/>
            <person name="Wang H."/>
            <person name="Wang A."/>
            <person name="Jiang F."/>
            <person name="Liu H."/>
            <person name="Zhao H."/>
            <person name="Xu D."/>
            <person name="Zhang Y."/>
        </authorList>
    </citation>
    <scope>NUCLEOTIDE SEQUENCE [LARGE SCALE GENOMIC DNA]</scope>
    <source>
        <strain evidence="2">cv. Punajuju</strain>
    </source>
</reference>
<evidence type="ECO:0000313" key="1">
    <source>
        <dbReference type="EMBL" id="KAI3739921.1"/>
    </source>
</evidence>
<proteinExistence type="predicted"/>
<accession>A0ACB9D075</accession>
<gene>
    <name evidence="1" type="ORF">L2E82_30334</name>
</gene>
<organism evidence="1 2">
    <name type="scientific">Cichorium intybus</name>
    <name type="common">Chicory</name>
    <dbReference type="NCBI Taxonomy" id="13427"/>
    <lineage>
        <taxon>Eukaryota</taxon>
        <taxon>Viridiplantae</taxon>
        <taxon>Streptophyta</taxon>
        <taxon>Embryophyta</taxon>
        <taxon>Tracheophyta</taxon>
        <taxon>Spermatophyta</taxon>
        <taxon>Magnoliopsida</taxon>
        <taxon>eudicotyledons</taxon>
        <taxon>Gunneridae</taxon>
        <taxon>Pentapetalae</taxon>
        <taxon>asterids</taxon>
        <taxon>campanulids</taxon>
        <taxon>Asterales</taxon>
        <taxon>Asteraceae</taxon>
        <taxon>Cichorioideae</taxon>
        <taxon>Cichorieae</taxon>
        <taxon>Cichoriinae</taxon>
        <taxon>Cichorium</taxon>
    </lineage>
</organism>
<dbReference type="Proteomes" id="UP001055811">
    <property type="component" value="Linkage Group LG05"/>
</dbReference>
<keyword evidence="2" id="KW-1185">Reference proteome</keyword>